<evidence type="ECO:0000313" key="3">
    <source>
        <dbReference type="EMBL" id="CAB9496635.1"/>
    </source>
</evidence>
<dbReference type="InterPro" id="IPR001611">
    <property type="entry name" value="Leu-rich_rpt"/>
</dbReference>
<reference evidence="3" key="1">
    <citation type="submission" date="2020-06" db="EMBL/GenBank/DDBJ databases">
        <authorList>
            <consortium name="Plant Systems Biology data submission"/>
        </authorList>
    </citation>
    <scope>NUCLEOTIDE SEQUENCE</scope>
    <source>
        <strain evidence="3">D6</strain>
    </source>
</reference>
<dbReference type="Proteomes" id="UP001153069">
    <property type="component" value="Unassembled WGS sequence"/>
</dbReference>
<dbReference type="SUPFAM" id="SSF52058">
    <property type="entry name" value="L domain-like"/>
    <property type="match status" value="1"/>
</dbReference>
<protein>
    <submittedName>
        <fullName evidence="3">Leucine Rich Repeat</fullName>
    </submittedName>
</protein>
<comment type="caution">
    <text evidence="3">The sequence shown here is derived from an EMBL/GenBank/DDBJ whole genome shotgun (WGS) entry which is preliminary data.</text>
</comment>
<keyword evidence="2" id="KW-0677">Repeat</keyword>
<dbReference type="OrthoDB" id="602571at2759"/>
<dbReference type="PANTHER" id="PTHR48057">
    <property type="entry name" value="LEUCINE-RICH REPEAT SERINE/THREONINE-PROTEIN KINASE 1"/>
    <property type="match status" value="1"/>
</dbReference>
<dbReference type="InterPro" id="IPR032675">
    <property type="entry name" value="LRR_dom_sf"/>
</dbReference>
<dbReference type="PANTHER" id="PTHR48057:SF7">
    <property type="entry name" value="LEUCINE-RICH REPEAT SERINE_THREONINE-PROTEIN KINASE 1"/>
    <property type="match status" value="1"/>
</dbReference>
<accession>A0A9N8D7G7</accession>
<keyword evidence="1" id="KW-0433">Leucine-rich repeat</keyword>
<evidence type="ECO:0000256" key="1">
    <source>
        <dbReference type="ARBA" id="ARBA00022614"/>
    </source>
</evidence>
<proteinExistence type="predicted"/>
<dbReference type="Pfam" id="PF00560">
    <property type="entry name" value="LRR_1"/>
    <property type="match status" value="4"/>
</dbReference>
<evidence type="ECO:0000256" key="2">
    <source>
        <dbReference type="ARBA" id="ARBA00022737"/>
    </source>
</evidence>
<dbReference type="InterPro" id="IPR003591">
    <property type="entry name" value="Leu-rich_rpt_typical-subtyp"/>
</dbReference>
<dbReference type="SMART" id="SM00369">
    <property type="entry name" value="LRR_TYP"/>
    <property type="match status" value="4"/>
</dbReference>
<dbReference type="Gene3D" id="3.80.10.10">
    <property type="entry name" value="Ribonuclease Inhibitor"/>
    <property type="match status" value="3"/>
</dbReference>
<gene>
    <name evidence="3" type="ORF">SEMRO_7_G006050.1</name>
</gene>
<dbReference type="InterPro" id="IPR052595">
    <property type="entry name" value="LRRC69/RLP"/>
</dbReference>
<sequence>MQLEYDSPNLVQRFLLVLFYYQTTRHQPWKECNQPAGIPQGSAMSGFCYAINQFSGEITTNIWGDRWLSASHECQWAGITCGTSKSEEKRIVRLILSKNQLNGPLPWEILYLAQLKRLELGGNMLTGMLSPGLLLGEYALALELLSLTGNRLSGTIPGEWFVNLHKGSGKLEQLRISRNRLTGTIPSEVGLLSLKWLQLGGNALTGSLPMDLFYQKSFELLYFEDNQITGTMPTEVGLLANLRELYFCGNSISGSLPSDIGLASQLSQIMLFNTNMQGTLPEELYTGLTDLIALSLNDCNFSGTISSSLGLLTNLAWLNLANNHFLGTIPNEIETLTGLSQLLVNGNKLSGTVPLSVCQNFASEILLVADCLPNTETEIPVIQCAFGCCTSCCDETGVCLAN</sequence>
<evidence type="ECO:0000313" key="4">
    <source>
        <dbReference type="Proteomes" id="UP001153069"/>
    </source>
</evidence>
<dbReference type="EMBL" id="CAICTM010000007">
    <property type="protein sequence ID" value="CAB9496635.1"/>
    <property type="molecule type" value="Genomic_DNA"/>
</dbReference>
<dbReference type="AlphaFoldDB" id="A0A9N8D7G7"/>
<keyword evidence="4" id="KW-1185">Reference proteome</keyword>
<name>A0A9N8D7G7_9STRA</name>
<organism evidence="3 4">
    <name type="scientific">Seminavis robusta</name>
    <dbReference type="NCBI Taxonomy" id="568900"/>
    <lineage>
        <taxon>Eukaryota</taxon>
        <taxon>Sar</taxon>
        <taxon>Stramenopiles</taxon>
        <taxon>Ochrophyta</taxon>
        <taxon>Bacillariophyta</taxon>
        <taxon>Bacillariophyceae</taxon>
        <taxon>Bacillariophycidae</taxon>
        <taxon>Naviculales</taxon>
        <taxon>Naviculaceae</taxon>
        <taxon>Seminavis</taxon>
    </lineage>
</organism>